<dbReference type="EMBL" id="JABFTP020000062">
    <property type="protein sequence ID" value="KAL3273582.1"/>
    <property type="molecule type" value="Genomic_DNA"/>
</dbReference>
<comment type="caution">
    <text evidence="1">The sequence shown here is derived from an EMBL/GenBank/DDBJ whole genome shotgun (WGS) entry which is preliminary data.</text>
</comment>
<evidence type="ECO:0000313" key="2">
    <source>
        <dbReference type="Proteomes" id="UP001516400"/>
    </source>
</evidence>
<dbReference type="AlphaFoldDB" id="A0ABD2N559"/>
<keyword evidence="2" id="KW-1185">Reference proteome</keyword>
<name>A0ABD2N559_9CUCU</name>
<proteinExistence type="predicted"/>
<dbReference type="Proteomes" id="UP001516400">
    <property type="component" value="Unassembled WGS sequence"/>
</dbReference>
<gene>
    <name evidence="1" type="ORF">HHI36_015016</name>
</gene>
<evidence type="ECO:0000313" key="1">
    <source>
        <dbReference type="EMBL" id="KAL3273582.1"/>
    </source>
</evidence>
<organism evidence="1 2">
    <name type="scientific">Cryptolaemus montrouzieri</name>
    <dbReference type="NCBI Taxonomy" id="559131"/>
    <lineage>
        <taxon>Eukaryota</taxon>
        <taxon>Metazoa</taxon>
        <taxon>Ecdysozoa</taxon>
        <taxon>Arthropoda</taxon>
        <taxon>Hexapoda</taxon>
        <taxon>Insecta</taxon>
        <taxon>Pterygota</taxon>
        <taxon>Neoptera</taxon>
        <taxon>Endopterygota</taxon>
        <taxon>Coleoptera</taxon>
        <taxon>Polyphaga</taxon>
        <taxon>Cucujiformia</taxon>
        <taxon>Coccinelloidea</taxon>
        <taxon>Coccinellidae</taxon>
        <taxon>Scymninae</taxon>
        <taxon>Scymnini</taxon>
        <taxon>Cryptolaemus</taxon>
    </lineage>
</organism>
<feature type="non-terminal residue" evidence="1">
    <location>
        <position position="85"/>
    </location>
</feature>
<sequence length="85" mass="9305">MSKQVEQAAKNMKNKTAALTKIMPNTRGPTWLAKQLLCSVAHSIGTAVGEGDDCGKIGGERRSLLKREFCSGCVVHTERFQRKPC</sequence>
<protein>
    <submittedName>
        <fullName evidence="1">Uncharacterized protein</fullName>
    </submittedName>
</protein>
<accession>A0ABD2N559</accession>
<reference evidence="1 2" key="1">
    <citation type="journal article" date="2021" name="BMC Biol.">
        <title>Horizontally acquired antibacterial genes associated with adaptive radiation of ladybird beetles.</title>
        <authorList>
            <person name="Li H.S."/>
            <person name="Tang X.F."/>
            <person name="Huang Y.H."/>
            <person name="Xu Z.Y."/>
            <person name="Chen M.L."/>
            <person name="Du X.Y."/>
            <person name="Qiu B.Y."/>
            <person name="Chen P.T."/>
            <person name="Zhang W."/>
            <person name="Slipinski A."/>
            <person name="Escalona H.E."/>
            <person name="Waterhouse R.M."/>
            <person name="Zwick A."/>
            <person name="Pang H."/>
        </authorList>
    </citation>
    <scope>NUCLEOTIDE SEQUENCE [LARGE SCALE GENOMIC DNA]</scope>
    <source>
        <strain evidence="1">SYSU2018</strain>
    </source>
</reference>